<dbReference type="CDD" id="cd00167">
    <property type="entry name" value="SANT"/>
    <property type="match status" value="1"/>
</dbReference>
<dbReference type="EMBL" id="QGNW01000369">
    <property type="protein sequence ID" value="RVW74458.1"/>
    <property type="molecule type" value="Genomic_DNA"/>
</dbReference>
<evidence type="ECO:0000256" key="1">
    <source>
        <dbReference type="ARBA" id="ARBA00004123"/>
    </source>
</evidence>
<organism evidence="10 11">
    <name type="scientific">Vitis vinifera</name>
    <name type="common">Grape</name>
    <dbReference type="NCBI Taxonomy" id="29760"/>
    <lineage>
        <taxon>Eukaryota</taxon>
        <taxon>Viridiplantae</taxon>
        <taxon>Streptophyta</taxon>
        <taxon>Embryophyta</taxon>
        <taxon>Tracheophyta</taxon>
        <taxon>Spermatophyta</taxon>
        <taxon>Magnoliopsida</taxon>
        <taxon>eudicotyledons</taxon>
        <taxon>Gunneridae</taxon>
        <taxon>Pentapetalae</taxon>
        <taxon>rosids</taxon>
        <taxon>Vitales</taxon>
        <taxon>Vitaceae</taxon>
        <taxon>Viteae</taxon>
        <taxon>Vitis</taxon>
    </lineage>
</organism>
<dbReference type="FunFam" id="1.10.10.60:FF:000371">
    <property type="entry name" value="MYB transcription factor"/>
    <property type="match status" value="1"/>
</dbReference>
<evidence type="ECO:0000256" key="3">
    <source>
        <dbReference type="ARBA" id="ARBA00023015"/>
    </source>
</evidence>
<dbReference type="PROSITE" id="PS51294">
    <property type="entry name" value="HTH_MYB"/>
    <property type="match status" value="2"/>
</dbReference>
<dbReference type="InterPro" id="IPR051953">
    <property type="entry name" value="Plant_SW-associated_TFs"/>
</dbReference>
<dbReference type="PANTHER" id="PTHR47997">
    <property type="entry name" value="MYB DOMAIN PROTEIN 55"/>
    <property type="match status" value="1"/>
</dbReference>
<keyword evidence="5" id="KW-0804">Transcription</keyword>
<evidence type="ECO:0000313" key="10">
    <source>
        <dbReference type="EMBL" id="RVW74458.1"/>
    </source>
</evidence>
<accession>A0A438GQK5</accession>
<dbReference type="InterPro" id="IPR009057">
    <property type="entry name" value="Homeodomain-like_sf"/>
</dbReference>
<comment type="subcellular location">
    <subcellularLocation>
        <location evidence="1">Nucleus</location>
    </subcellularLocation>
</comment>
<keyword evidence="4" id="KW-0238">DNA-binding</keyword>
<evidence type="ECO:0000256" key="7">
    <source>
        <dbReference type="SAM" id="MobiDB-lite"/>
    </source>
</evidence>
<evidence type="ECO:0000259" key="8">
    <source>
        <dbReference type="PROSITE" id="PS50090"/>
    </source>
</evidence>
<protein>
    <submittedName>
        <fullName evidence="10">Transcription factor LAF1</fullName>
    </submittedName>
</protein>
<dbReference type="PROSITE" id="PS50090">
    <property type="entry name" value="MYB_LIKE"/>
    <property type="match status" value="2"/>
</dbReference>
<keyword evidence="3" id="KW-0805">Transcription regulation</keyword>
<feature type="domain" description="HTH myb-type" evidence="9">
    <location>
        <begin position="62"/>
        <end position="116"/>
    </location>
</feature>
<dbReference type="InterPro" id="IPR017930">
    <property type="entry name" value="Myb_dom"/>
</dbReference>
<feature type="domain" description="Myb-like" evidence="8">
    <location>
        <begin position="62"/>
        <end position="112"/>
    </location>
</feature>
<dbReference type="Proteomes" id="UP000288805">
    <property type="component" value="Unassembled WGS sequence"/>
</dbReference>
<proteinExistence type="predicted"/>
<sequence length="262" mass="29736">MGCNSLEKSKTKPRHRKGLWSPEEDAKLRNYVLKYALAAGAPSLLTPRNGKSCRLRWINYLRPGLKRGMFTIEEEETIMALHRLLGNKWSQIAQNFPGRTDNEIKNYWHSCLKKKVVKAQEMEVHMNSQCINSNSQSIDSSTSQEKPSIQFPGFESFENMKGSSSTDTDQSIPQMLDCESVISKDTLDQHDPTFQDNFTHGFLLNEESYVGELHHGLSNDSSSDMFSPQLKFKSQTPGSGICDFVYGDEICSDFNMNGHVMY</sequence>
<dbReference type="GO" id="GO:0005634">
    <property type="term" value="C:nucleus"/>
    <property type="evidence" value="ECO:0007669"/>
    <property type="project" value="UniProtKB-SubCell"/>
</dbReference>
<keyword evidence="6" id="KW-0539">Nucleus</keyword>
<evidence type="ECO:0000259" key="9">
    <source>
        <dbReference type="PROSITE" id="PS51294"/>
    </source>
</evidence>
<feature type="region of interest" description="Disordered" evidence="7">
    <location>
        <begin position="1"/>
        <end position="20"/>
    </location>
</feature>
<feature type="region of interest" description="Disordered" evidence="7">
    <location>
        <begin position="132"/>
        <end position="171"/>
    </location>
</feature>
<feature type="domain" description="Myb-like" evidence="8">
    <location>
        <begin position="12"/>
        <end position="61"/>
    </location>
</feature>
<evidence type="ECO:0000256" key="6">
    <source>
        <dbReference type="ARBA" id="ARBA00023242"/>
    </source>
</evidence>
<gene>
    <name evidence="10" type="primary">LAF1_1</name>
    <name evidence="10" type="ORF">CK203_054533</name>
</gene>
<evidence type="ECO:0000256" key="4">
    <source>
        <dbReference type="ARBA" id="ARBA00023125"/>
    </source>
</evidence>
<evidence type="ECO:0000313" key="11">
    <source>
        <dbReference type="Proteomes" id="UP000288805"/>
    </source>
</evidence>
<dbReference type="SMART" id="SM00717">
    <property type="entry name" value="SANT"/>
    <property type="match status" value="2"/>
</dbReference>
<feature type="domain" description="HTH myb-type" evidence="9">
    <location>
        <begin position="12"/>
        <end position="61"/>
    </location>
</feature>
<keyword evidence="2" id="KW-0677">Repeat</keyword>
<dbReference type="PANTHER" id="PTHR47997:SF11">
    <property type="entry name" value="TRANSCRIPTION FACTOR LAF1"/>
    <property type="match status" value="1"/>
</dbReference>
<dbReference type="Gene3D" id="1.10.10.60">
    <property type="entry name" value="Homeodomain-like"/>
    <property type="match status" value="2"/>
</dbReference>
<dbReference type="GO" id="GO:0003677">
    <property type="term" value="F:DNA binding"/>
    <property type="evidence" value="ECO:0007669"/>
    <property type="project" value="UniProtKB-KW"/>
</dbReference>
<dbReference type="SUPFAM" id="SSF46689">
    <property type="entry name" value="Homeodomain-like"/>
    <property type="match status" value="1"/>
</dbReference>
<dbReference type="AlphaFoldDB" id="A0A438GQK5"/>
<dbReference type="Pfam" id="PF00249">
    <property type="entry name" value="Myb_DNA-binding"/>
    <property type="match status" value="2"/>
</dbReference>
<evidence type="ECO:0000256" key="5">
    <source>
        <dbReference type="ARBA" id="ARBA00023163"/>
    </source>
</evidence>
<evidence type="ECO:0000256" key="2">
    <source>
        <dbReference type="ARBA" id="ARBA00022737"/>
    </source>
</evidence>
<name>A0A438GQK5_VITVI</name>
<feature type="compositionally biased region" description="Low complexity" evidence="7">
    <location>
        <begin position="132"/>
        <end position="144"/>
    </location>
</feature>
<feature type="compositionally biased region" description="Polar residues" evidence="7">
    <location>
        <begin position="161"/>
        <end position="171"/>
    </location>
</feature>
<reference evidence="10 11" key="1">
    <citation type="journal article" date="2018" name="PLoS Genet.">
        <title>Population sequencing reveals clonal diversity and ancestral inbreeding in the grapevine cultivar Chardonnay.</title>
        <authorList>
            <person name="Roach M.J."/>
            <person name="Johnson D.L."/>
            <person name="Bohlmann J."/>
            <person name="van Vuuren H.J."/>
            <person name="Jones S.J."/>
            <person name="Pretorius I.S."/>
            <person name="Schmidt S.A."/>
            <person name="Borneman A.R."/>
        </authorList>
    </citation>
    <scope>NUCLEOTIDE SEQUENCE [LARGE SCALE GENOMIC DNA]</scope>
    <source>
        <strain evidence="11">cv. Chardonnay</strain>
        <tissue evidence="10">Leaf</tissue>
    </source>
</reference>
<comment type="caution">
    <text evidence="10">The sequence shown here is derived from an EMBL/GenBank/DDBJ whole genome shotgun (WGS) entry which is preliminary data.</text>
</comment>
<dbReference type="InterPro" id="IPR001005">
    <property type="entry name" value="SANT/Myb"/>
</dbReference>